<evidence type="ECO:0000313" key="1">
    <source>
        <dbReference type="EMBL" id="VEI74408.1"/>
    </source>
</evidence>
<dbReference type="PROSITE" id="PS51257">
    <property type="entry name" value="PROKAR_LIPOPROTEIN"/>
    <property type="match status" value="1"/>
</dbReference>
<organism evidence="1 3">
    <name type="scientific">Serratia fonticola</name>
    <dbReference type="NCBI Taxonomy" id="47917"/>
    <lineage>
        <taxon>Bacteria</taxon>
        <taxon>Pseudomonadati</taxon>
        <taxon>Pseudomonadota</taxon>
        <taxon>Gammaproteobacteria</taxon>
        <taxon>Enterobacterales</taxon>
        <taxon>Yersiniaceae</taxon>
        <taxon>Serratia</taxon>
    </lineage>
</organism>
<dbReference type="Gene3D" id="3.90.1720.10">
    <property type="entry name" value="endopeptidase domain like (from Nostoc punctiforme)"/>
    <property type="match status" value="1"/>
</dbReference>
<dbReference type="InterPro" id="IPR024453">
    <property type="entry name" value="Peptidase_C92"/>
</dbReference>
<dbReference type="GeneID" id="30318845"/>
<dbReference type="EMBL" id="LR134492">
    <property type="protein sequence ID" value="VEI74408.1"/>
    <property type="molecule type" value="Genomic_DNA"/>
</dbReference>
<sequence length="288" mass="30923">MPLRSPSATRLFALLSVFLTGCTMDVGLSDREKHSINPVNVQFQSLSSAPGKTLREINQADLQEGDLLFSSTIGLKSLGIRILSTSSVSHVAVYIGEGQVAEAVGEGVQIISLKDALTHSDKMFALRIPDLTPEQASQIRQFASQKAGSRYNYLGIAEMVPFMMTKQLCSLNPFSADFRQQCVQGLAAAQLKSPTGAESSYFCSEFVIAAFENAGHPLTLAAPGWVSPGDLLHMREGDIATLAPSKALVYVGHIKPGIYLRSRALAKNQPIATDLPSSTDQISSPLIK</sequence>
<dbReference type="SUPFAM" id="SSF54001">
    <property type="entry name" value="Cysteine proteinases"/>
    <property type="match status" value="1"/>
</dbReference>
<reference evidence="1 3" key="1">
    <citation type="submission" date="2018-12" db="EMBL/GenBank/DDBJ databases">
        <authorList>
            <consortium name="Pathogen Informatics"/>
        </authorList>
    </citation>
    <scope>NUCLEOTIDE SEQUENCE [LARGE SCALE GENOMIC DNA]</scope>
    <source>
        <strain evidence="2">NCTC12965</strain>
        <strain evidence="1 3">NCTC13193</strain>
    </source>
</reference>
<dbReference type="RefSeq" id="WP_024485565.1">
    <property type="nucleotide sequence ID" value="NZ_CAMISF010000005.1"/>
</dbReference>
<dbReference type="Pfam" id="PF05708">
    <property type="entry name" value="Peptidase_C92"/>
    <property type="match status" value="1"/>
</dbReference>
<protein>
    <submittedName>
        <fullName evidence="1">Uncharacterized distant relative of cell wall-associated hydrolases</fullName>
    </submittedName>
</protein>
<dbReference type="EMBL" id="CABEEZ010000169">
    <property type="protein sequence ID" value="VTR61615.1"/>
    <property type="molecule type" value="Genomic_DNA"/>
</dbReference>
<gene>
    <name evidence="2" type="ORF">NCTC12965_08884</name>
    <name evidence="1" type="ORF">NCTC13193_04597</name>
</gene>
<dbReference type="GO" id="GO:0016787">
    <property type="term" value="F:hydrolase activity"/>
    <property type="evidence" value="ECO:0007669"/>
    <property type="project" value="UniProtKB-KW"/>
</dbReference>
<keyword evidence="1" id="KW-0378">Hydrolase</keyword>
<accession>A0A3S4XJ20</accession>
<dbReference type="InterPro" id="IPR038765">
    <property type="entry name" value="Papain-like_cys_pep_sf"/>
</dbReference>
<dbReference type="AlphaFoldDB" id="A0A3S4XJ20"/>
<name>A0A3S4XJ20_SERFO</name>
<evidence type="ECO:0000313" key="3">
    <source>
        <dbReference type="Proteomes" id="UP000270487"/>
    </source>
</evidence>
<dbReference type="Proteomes" id="UP000270487">
    <property type="component" value="Chromosome"/>
</dbReference>
<dbReference type="NCBIfam" id="NF008552">
    <property type="entry name" value="PRK11479.1"/>
    <property type="match status" value="1"/>
</dbReference>
<evidence type="ECO:0000313" key="2">
    <source>
        <dbReference type="EMBL" id="VTR61615.1"/>
    </source>
</evidence>
<proteinExistence type="predicted"/>